<evidence type="ECO:0000313" key="4">
    <source>
        <dbReference type="EMBL" id="MDN4597772.1"/>
    </source>
</evidence>
<dbReference type="PANTHER" id="PTHR34819">
    <property type="entry name" value="LARGE CYSTEINE-RICH PERIPLASMIC PROTEIN OMCB"/>
    <property type="match status" value="1"/>
</dbReference>
<dbReference type="Pfam" id="PF01345">
    <property type="entry name" value="DUF11"/>
    <property type="match status" value="1"/>
</dbReference>
<keyword evidence="1" id="KW-1133">Transmembrane helix</keyword>
<proteinExistence type="predicted"/>
<feature type="domain" description="DUF11" evidence="2">
    <location>
        <begin position="1336"/>
        <end position="1432"/>
    </location>
</feature>
<organism evidence="4 5">
    <name type="scientific">Leifsonia virtsii</name>
    <dbReference type="NCBI Taxonomy" id="3035915"/>
    <lineage>
        <taxon>Bacteria</taxon>
        <taxon>Bacillati</taxon>
        <taxon>Actinomycetota</taxon>
        <taxon>Actinomycetes</taxon>
        <taxon>Micrococcales</taxon>
        <taxon>Microbacteriaceae</taxon>
        <taxon>Leifsonia</taxon>
    </lineage>
</organism>
<dbReference type="Proteomes" id="UP001174210">
    <property type="component" value="Unassembled WGS sequence"/>
</dbReference>
<feature type="domain" description="DUF5979" evidence="3">
    <location>
        <begin position="793"/>
        <end position="899"/>
    </location>
</feature>
<evidence type="ECO:0000313" key="5">
    <source>
        <dbReference type="Proteomes" id="UP001174210"/>
    </source>
</evidence>
<keyword evidence="5" id="KW-1185">Reference proteome</keyword>
<reference evidence="4" key="1">
    <citation type="submission" date="2023-03" db="EMBL/GenBank/DDBJ databases">
        <title>MT1 and MT2 Draft Genomes of Novel Species.</title>
        <authorList>
            <person name="Venkateswaran K."/>
        </authorList>
    </citation>
    <scope>NUCLEOTIDE SEQUENCE</scope>
    <source>
        <strain evidence="4">F6_8S_P_1A</strain>
    </source>
</reference>
<dbReference type="Gene3D" id="2.60.40.1140">
    <property type="entry name" value="Collagen-binding surface protein Cna, B-type domain"/>
    <property type="match status" value="2"/>
</dbReference>
<protein>
    <submittedName>
        <fullName evidence="4">DUF5979 domain-containing protein</fullName>
    </submittedName>
</protein>
<name>A0ABT8IYG3_9MICO</name>
<accession>A0ABT8IYG3</accession>
<sequence length="1500" mass="148799">MARARTRLAARKSTTLRASAAVATGVVLALVGSLAIGVPAASADDLGSGVLNLSKTADVSDIAPGQQFLYTINYGCSSTTTGCVNATITDPVPAPLVVVGQPNVVGAGSVTATVTGNTVKVAFQDSVPNTTPASTGLAAGTTGSVQVQVKLPDTVAKSFDGQTLTNTATGTLHDDVYPTAMAEDTTSASVTLANGNLQVTTAKTFTPTSTLQAAPKDPIQVALQARSAGTLAPKVLVIEDSATTFWNAFTLKSFTQPTPPTGADRVQVDARTGLGAQAVWTTGTPTTMTAAALPAGIAAADVTGLRFTFTKADGTAFAASGSGNNVTLNVSLRSTLRDGSGPVTSTVVASPMPGETAAGTITDAVTADASYNTVKATQARATAAFTVLPGTATLAVEKTSPGQAASGREVNWTLRFKNTGTGILPNPVVTDTLTANGSLLFVPTNVPSYSTSTGGTLPIDPAAVTRSFDAASGTIRFTWPAGSALAPGETYSITLALQIKPGLAPSTTAVNTFGVKTDRTLDSGGCTALNPGNGRAVSLTAGVCSTSNVVTTLSQGSFTASKGVRSDTGEAQNVANASVPCTADADGYYRYPCAAVSGIGHTDSWKLEMVNGGNVAATALTAVDVFPRNGDVGVVDPSSRGSVYAPRFNGDIAYLPSAEVSGSALAWFVTTSATPCVKEITPGGTCPAGSWSPSSAVGSTIAAADVTAVKLVFDFSKAPGGVLPAGASVKVTYSTTNVPTTAAGDGRAPVSAPVTGVRAWNSFGFYPTYASGSQPAGPQEPIKAGVILTGGPLQITKTVTGPAQQYAPTSFVADVSCTIDGVAVDLGAQKSVTLSAAGGYTARIDGIPTGAVCETTEHGPTGSYGESSRTVTPSSVTIAAGDPAQPVPSAQQVSIVNDYEVTSLTVTKHVDTAATTGAFGPFGFTVVCESSLGQAVPLAAGDSAFTLADGASRTITGLPIGAACTVTETDSDGAAAAPNHVGIAVDGAAEVTGPQAVVRLAGDDTAVVTNHYAAGTLAVTKTVDGDAAGDYGDGPFTLHVQCVYTGSQTLFDGDLSIVGGQTVTVPGVFPAGTECSVAETGNGGATGTTVDTPTVLIPGNADGTVAAVTVDVTNTFSSGSVTISKVRTGAGAARYGDGPFTAQLVCTWQKDGQTLTIPLPDGGAVVLDAANGYQATVTGLIQGAHCDVTETATGGATSVAIAPAGGVTVPSGTPAAVTITNTFDTGSVTIDKKRVGPGVALFGDGPFTVQLTCTALIDGAVTPIDLGADATQTLSKADGYTATVDGILAGASCAVEETDAGLATSTTLSPADGTVTVPAGSAATVTVTNTFLIGHLSIAKQADRSTASVGDTIVYTIRVTNDGAIDATDVKVSDLLPDGLQVLGATPSATTGSDGLHWTLPSLAAGATATMVVTTKLVSPVDTVNRATVETPTGPWTPSTGTGGCGDTSTACATVLDPPRTGLASTGSDVLGAALWAALAALGGVILLSAGVLRRRTRRG</sequence>
<keyword evidence="1" id="KW-0812">Transmembrane</keyword>
<feature type="domain" description="DUF5979" evidence="3">
    <location>
        <begin position="904"/>
        <end position="1012"/>
    </location>
</feature>
<feature type="domain" description="DUF5979" evidence="3">
    <location>
        <begin position="1121"/>
        <end position="1224"/>
    </location>
</feature>
<feature type="transmembrane region" description="Helical" evidence="1">
    <location>
        <begin position="1470"/>
        <end position="1493"/>
    </location>
</feature>
<evidence type="ECO:0000259" key="2">
    <source>
        <dbReference type="Pfam" id="PF01345"/>
    </source>
</evidence>
<feature type="domain" description="DUF5979" evidence="3">
    <location>
        <begin position="1228"/>
        <end position="1331"/>
    </location>
</feature>
<dbReference type="InterPro" id="IPR001434">
    <property type="entry name" value="OmcB-like_DUF11"/>
</dbReference>
<evidence type="ECO:0000256" key="1">
    <source>
        <dbReference type="SAM" id="Phobius"/>
    </source>
</evidence>
<comment type="caution">
    <text evidence="4">The sequence shown here is derived from an EMBL/GenBank/DDBJ whole genome shotgun (WGS) entry which is preliminary data.</text>
</comment>
<dbReference type="RefSeq" id="WP_301219018.1">
    <property type="nucleotide sequence ID" value="NZ_JAROCB010000003.1"/>
</dbReference>
<gene>
    <name evidence="4" type="ORF">P5G59_11525</name>
</gene>
<dbReference type="InterPro" id="IPR047589">
    <property type="entry name" value="DUF11_rpt"/>
</dbReference>
<evidence type="ECO:0000259" key="3">
    <source>
        <dbReference type="Pfam" id="PF19407"/>
    </source>
</evidence>
<dbReference type="Gene3D" id="2.60.40.740">
    <property type="match status" value="2"/>
</dbReference>
<dbReference type="Pfam" id="PF19407">
    <property type="entry name" value="DUF5979"/>
    <property type="match status" value="5"/>
</dbReference>
<dbReference type="InterPro" id="IPR051172">
    <property type="entry name" value="Chlamydia_OmcB"/>
</dbReference>
<feature type="domain" description="DUF5979" evidence="3">
    <location>
        <begin position="1018"/>
        <end position="1116"/>
    </location>
</feature>
<dbReference type="InterPro" id="IPR046022">
    <property type="entry name" value="DUF5979"/>
</dbReference>
<dbReference type="EMBL" id="JAROCB010000003">
    <property type="protein sequence ID" value="MDN4597772.1"/>
    <property type="molecule type" value="Genomic_DNA"/>
</dbReference>
<dbReference type="NCBIfam" id="TIGR01451">
    <property type="entry name" value="B_ant_repeat"/>
    <property type="match status" value="1"/>
</dbReference>
<dbReference type="PANTHER" id="PTHR34819:SF5">
    <property type="entry name" value="CONSERVED REPEAT DOMAIN PROTEIN"/>
    <property type="match status" value="1"/>
</dbReference>
<keyword evidence="1" id="KW-0472">Membrane</keyword>